<protein>
    <submittedName>
        <fullName evidence="2">Uncharacterized protein</fullName>
    </submittedName>
</protein>
<dbReference type="RefSeq" id="XP_025518334.1">
    <property type="nucleotide sequence ID" value="XM_025659618.1"/>
</dbReference>
<evidence type="ECO:0000313" key="3">
    <source>
        <dbReference type="Proteomes" id="UP000249526"/>
    </source>
</evidence>
<proteinExistence type="predicted"/>
<keyword evidence="3" id="KW-1185">Reference proteome</keyword>
<name>A0A8G1VQ57_9EURO</name>
<evidence type="ECO:0000313" key="2">
    <source>
        <dbReference type="EMBL" id="RAH60412.1"/>
    </source>
</evidence>
<keyword evidence="1" id="KW-0732">Signal</keyword>
<organism evidence="2 3">
    <name type="scientific">Aspergillus piperis CBS 112811</name>
    <dbReference type="NCBI Taxonomy" id="1448313"/>
    <lineage>
        <taxon>Eukaryota</taxon>
        <taxon>Fungi</taxon>
        <taxon>Dikarya</taxon>
        <taxon>Ascomycota</taxon>
        <taxon>Pezizomycotina</taxon>
        <taxon>Eurotiomycetes</taxon>
        <taxon>Eurotiomycetidae</taxon>
        <taxon>Eurotiales</taxon>
        <taxon>Aspergillaceae</taxon>
        <taxon>Aspergillus</taxon>
        <taxon>Aspergillus subgen. Circumdati</taxon>
    </lineage>
</organism>
<feature type="chain" id="PRO_5034349623" evidence="1">
    <location>
        <begin position="29"/>
        <end position="80"/>
    </location>
</feature>
<accession>A0A8G1VQ57</accession>
<dbReference type="GeneID" id="37163020"/>
<sequence>MPTFINNGIAALRAVLSVSILTLSPAACASLYARILTSIAPTVPVCTLLPSGRVTSGIAVPSVDEFKATRLAADELDMMV</sequence>
<dbReference type="Proteomes" id="UP000249526">
    <property type="component" value="Unassembled WGS sequence"/>
</dbReference>
<dbReference type="AlphaFoldDB" id="A0A8G1VQ57"/>
<evidence type="ECO:0000256" key="1">
    <source>
        <dbReference type="SAM" id="SignalP"/>
    </source>
</evidence>
<feature type="signal peptide" evidence="1">
    <location>
        <begin position="1"/>
        <end position="28"/>
    </location>
</feature>
<gene>
    <name evidence="2" type="ORF">BO85DRAFT_446969</name>
</gene>
<reference evidence="2 3" key="1">
    <citation type="submission" date="2018-02" db="EMBL/GenBank/DDBJ databases">
        <title>The genomes of Aspergillus section Nigri reveals drivers in fungal speciation.</title>
        <authorList>
            <consortium name="DOE Joint Genome Institute"/>
            <person name="Vesth T.C."/>
            <person name="Nybo J."/>
            <person name="Theobald S."/>
            <person name="Brandl J."/>
            <person name="Frisvad J.C."/>
            <person name="Nielsen K.F."/>
            <person name="Lyhne E.K."/>
            <person name="Kogle M.E."/>
            <person name="Kuo A."/>
            <person name="Riley R."/>
            <person name="Clum A."/>
            <person name="Nolan M."/>
            <person name="Lipzen A."/>
            <person name="Salamov A."/>
            <person name="Henrissat B."/>
            <person name="Wiebenga A."/>
            <person name="De vries R.P."/>
            <person name="Grigoriev I.V."/>
            <person name="Mortensen U.H."/>
            <person name="Andersen M.R."/>
            <person name="Baker S.E."/>
        </authorList>
    </citation>
    <scope>NUCLEOTIDE SEQUENCE [LARGE SCALE GENOMIC DNA]</scope>
    <source>
        <strain evidence="2 3">CBS 112811</strain>
    </source>
</reference>
<dbReference type="EMBL" id="KZ825057">
    <property type="protein sequence ID" value="RAH60412.1"/>
    <property type="molecule type" value="Genomic_DNA"/>
</dbReference>